<dbReference type="InterPro" id="IPR037143">
    <property type="entry name" value="4-PPantetheinyl_Trfase_dom_sf"/>
</dbReference>
<dbReference type="SUPFAM" id="SSF56214">
    <property type="entry name" value="4'-phosphopantetheinyl transferase"/>
    <property type="match status" value="2"/>
</dbReference>
<dbReference type="PANTHER" id="PTHR12215:SF10">
    <property type="entry name" value="L-AMINOADIPATE-SEMIALDEHYDE DEHYDROGENASE-PHOSPHOPANTETHEINYL TRANSFERASE"/>
    <property type="match status" value="1"/>
</dbReference>
<feature type="domain" description="4'-phosphopantetheinyl transferase" evidence="3">
    <location>
        <begin position="105"/>
        <end position="203"/>
    </location>
</feature>
<name>A0A243BI52_BACTU</name>
<organism evidence="5 6">
    <name type="scientific">Bacillus thuringiensis serovar pingluonsis</name>
    <dbReference type="NCBI Taxonomy" id="180881"/>
    <lineage>
        <taxon>Bacteria</taxon>
        <taxon>Bacillati</taxon>
        <taxon>Bacillota</taxon>
        <taxon>Bacilli</taxon>
        <taxon>Bacillales</taxon>
        <taxon>Bacillaceae</taxon>
        <taxon>Bacillus</taxon>
        <taxon>Bacillus cereus group</taxon>
    </lineage>
</organism>
<proteinExistence type="inferred from homology"/>
<reference evidence="5 6" key="1">
    <citation type="submission" date="2016-10" db="EMBL/GenBank/DDBJ databases">
        <title>Comparative genomics of Bacillus thuringiensis reveals a path to pathogens against multiple invertebrate hosts.</title>
        <authorList>
            <person name="Zheng J."/>
            <person name="Gao Q."/>
            <person name="Liu H."/>
            <person name="Peng D."/>
            <person name="Ruan L."/>
            <person name="Sun M."/>
        </authorList>
    </citation>
    <scope>NUCLEOTIDE SEQUENCE [LARGE SCALE GENOMIC DNA]</scope>
    <source>
        <strain evidence="5">BGSC 4BX1</strain>
    </source>
</reference>
<dbReference type="GO" id="GO:0005829">
    <property type="term" value="C:cytosol"/>
    <property type="evidence" value="ECO:0007669"/>
    <property type="project" value="TreeGrafter"/>
</dbReference>
<dbReference type="Pfam" id="PF01648">
    <property type="entry name" value="ACPS"/>
    <property type="match status" value="1"/>
</dbReference>
<dbReference type="AlphaFoldDB" id="A0A243BI52"/>
<gene>
    <name evidence="5" type="ORF">BK742_10065</name>
</gene>
<dbReference type="InterPro" id="IPR055066">
    <property type="entry name" value="AASDHPPT_N"/>
</dbReference>
<evidence type="ECO:0000259" key="4">
    <source>
        <dbReference type="Pfam" id="PF22624"/>
    </source>
</evidence>
<protein>
    <submittedName>
        <fullName evidence="5">Phosphopantetheine-protein transferase</fullName>
    </submittedName>
</protein>
<dbReference type="PANTHER" id="PTHR12215">
    <property type="entry name" value="PHOSPHOPANTETHEINE TRANSFERASE"/>
    <property type="match status" value="1"/>
</dbReference>
<dbReference type="Proteomes" id="UP000195089">
    <property type="component" value="Unassembled WGS sequence"/>
</dbReference>
<comment type="similarity">
    <text evidence="1">Belongs to the P-Pant transferase superfamily. Gsp/Sfp/HetI/AcpT family.</text>
</comment>
<keyword evidence="2 5" id="KW-0808">Transferase</keyword>
<feature type="domain" description="4'-phosphopantetheinyl transferase N-terminal" evidence="4">
    <location>
        <begin position="20"/>
        <end position="97"/>
    </location>
</feature>
<dbReference type="Gene3D" id="3.90.470.20">
    <property type="entry name" value="4'-phosphopantetheinyl transferase domain"/>
    <property type="match status" value="2"/>
</dbReference>
<evidence type="ECO:0000259" key="3">
    <source>
        <dbReference type="Pfam" id="PF01648"/>
    </source>
</evidence>
<dbReference type="InterPro" id="IPR008278">
    <property type="entry name" value="4-PPantetheinyl_Trfase_dom"/>
</dbReference>
<dbReference type="GO" id="GO:0019878">
    <property type="term" value="P:lysine biosynthetic process via aminoadipic acid"/>
    <property type="evidence" value="ECO:0007669"/>
    <property type="project" value="TreeGrafter"/>
</dbReference>
<accession>A0A243BI52</accession>
<dbReference type="GO" id="GO:0000287">
    <property type="term" value="F:magnesium ion binding"/>
    <property type="evidence" value="ECO:0007669"/>
    <property type="project" value="InterPro"/>
</dbReference>
<evidence type="ECO:0000256" key="2">
    <source>
        <dbReference type="ARBA" id="ARBA00022679"/>
    </source>
</evidence>
<evidence type="ECO:0000313" key="6">
    <source>
        <dbReference type="Proteomes" id="UP000195089"/>
    </source>
</evidence>
<evidence type="ECO:0000313" key="5">
    <source>
        <dbReference type="EMBL" id="OTY46511.1"/>
    </source>
</evidence>
<dbReference type="RefSeq" id="WP_088119314.1">
    <property type="nucleotide sequence ID" value="NZ_NFDL01000038.1"/>
</dbReference>
<evidence type="ECO:0000256" key="1">
    <source>
        <dbReference type="ARBA" id="ARBA00010990"/>
    </source>
</evidence>
<sequence length="232" mass="26883">MLKIYYLKIEESMTLERILKFKKYISRKRAVKVDHYKFENDKKLSILGELLIRYAICLNCNVINSEIKFKENRYGKLFIESIEDVFFNLSHSGSYVICGISDQKIGIDIEEIKDIDLSIASEFFCKSENDLILSAHGSDKIEYFYSIWCLKESYIKYEGRGLHIALDSFCFSIAGKTIKLIDSSNFKDINFEMLPIDSNYKSAVCYNGSSIHSIEKVHIDDILKVLKLNLTL</sequence>
<dbReference type="InterPro" id="IPR050559">
    <property type="entry name" value="P-Pant_transferase_sf"/>
</dbReference>
<dbReference type="GO" id="GO:0008897">
    <property type="term" value="F:holo-[acyl-carrier-protein] synthase activity"/>
    <property type="evidence" value="ECO:0007669"/>
    <property type="project" value="InterPro"/>
</dbReference>
<dbReference type="Pfam" id="PF22624">
    <property type="entry name" value="AASDHPPT_N"/>
    <property type="match status" value="1"/>
</dbReference>
<comment type="caution">
    <text evidence="5">The sequence shown here is derived from an EMBL/GenBank/DDBJ whole genome shotgun (WGS) entry which is preliminary data.</text>
</comment>
<dbReference type="EMBL" id="NFDL01000038">
    <property type="protein sequence ID" value="OTY46511.1"/>
    <property type="molecule type" value="Genomic_DNA"/>
</dbReference>